<evidence type="ECO:0000256" key="1">
    <source>
        <dbReference type="SAM" id="Phobius"/>
    </source>
</evidence>
<keyword evidence="1" id="KW-0472">Membrane</keyword>
<dbReference type="RefSeq" id="WP_106203929.1">
    <property type="nucleotide sequence ID" value="NZ_PVTD01000002.1"/>
</dbReference>
<keyword evidence="3" id="KW-1185">Reference proteome</keyword>
<comment type="caution">
    <text evidence="2">The sequence shown here is derived from an EMBL/GenBank/DDBJ whole genome shotgun (WGS) entry which is preliminary data.</text>
</comment>
<evidence type="ECO:0000313" key="2">
    <source>
        <dbReference type="EMBL" id="PRY24992.1"/>
    </source>
</evidence>
<proteinExistence type="predicted"/>
<keyword evidence="1" id="KW-1133">Transmembrane helix</keyword>
<dbReference type="PROSITE" id="PS51257">
    <property type="entry name" value="PROKAR_LIPOPROTEIN"/>
    <property type="match status" value="1"/>
</dbReference>
<dbReference type="Proteomes" id="UP000239480">
    <property type="component" value="Unassembled WGS sequence"/>
</dbReference>
<dbReference type="AlphaFoldDB" id="A0A2T0RV36"/>
<feature type="transmembrane region" description="Helical" evidence="1">
    <location>
        <begin position="43"/>
        <end position="66"/>
    </location>
</feature>
<protein>
    <submittedName>
        <fullName evidence="2">Uncharacterized protein</fullName>
    </submittedName>
</protein>
<dbReference type="OrthoDB" id="8115457at2"/>
<name>A0A2T0RV36_9RHOB</name>
<feature type="transmembrane region" description="Helical" evidence="1">
    <location>
        <begin position="12"/>
        <end position="31"/>
    </location>
</feature>
<accession>A0A2T0RV36</accession>
<sequence length="105" mass="11643">MPKLVHLYIRQVAIGYLLSACFVALLLWLNVANLWHLVTHTDGGWVAVGMLWIFNGVVFAGVQFGISVMRMGRDDDDTGRGKRITFATPTVPEDGRLAVSTDEPR</sequence>
<keyword evidence="1" id="KW-0812">Transmembrane</keyword>
<organism evidence="2 3">
    <name type="scientific">Aliiruegeria haliotis</name>
    <dbReference type="NCBI Taxonomy" id="1280846"/>
    <lineage>
        <taxon>Bacteria</taxon>
        <taxon>Pseudomonadati</taxon>
        <taxon>Pseudomonadota</taxon>
        <taxon>Alphaproteobacteria</taxon>
        <taxon>Rhodobacterales</taxon>
        <taxon>Roseobacteraceae</taxon>
        <taxon>Aliiruegeria</taxon>
    </lineage>
</organism>
<evidence type="ECO:0000313" key="3">
    <source>
        <dbReference type="Proteomes" id="UP000239480"/>
    </source>
</evidence>
<reference evidence="2 3" key="1">
    <citation type="submission" date="2018-03" db="EMBL/GenBank/DDBJ databases">
        <title>Genomic Encyclopedia of Archaeal and Bacterial Type Strains, Phase II (KMG-II): from individual species to whole genera.</title>
        <authorList>
            <person name="Goeker M."/>
        </authorList>
    </citation>
    <scope>NUCLEOTIDE SEQUENCE [LARGE SCALE GENOMIC DNA]</scope>
    <source>
        <strain evidence="2 3">DSM 29328</strain>
    </source>
</reference>
<dbReference type="EMBL" id="PVTD01000002">
    <property type="protein sequence ID" value="PRY24992.1"/>
    <property type="molecule type" value="Genomic_DNA"/>
</dbReference>
<gene>
    <name evidence="2" type="ORF">CLV78_102166</name>
</gene>